<reference evidence="1" key="1">
    <citation type="journal article" date="2015" name="Nature">
        <title>Complex archaea that bridge the gap between prokaryotes and eukaryotes.</title>
        <authorList>
            <person name="Spang A."/>
            <person name="Saw J.H."/>
            <person name="Jorgensen S.L."/>
            <person name="Zaremba-Niedzwiedzka K."/>
            <person name="Martijn J."/>
            <person name="Lind A.E."/>
            <person name="van Eijk R."/>
            <person name="Schleper C."/>
            <person name="Guy L."/>
            <person name="Ettema T.J."/>
        </authorList>
    </citation>
    <scope>NUCLEOTIDE SEQUENCE</scope>
</reference>
<dbReference type="AlphaFoldDB" id="A0A0F9W5M2"/>
<sequence>MPSTLIVDLRISADEFLRHYKGSARHVSCHARDGRRVQFPTAILQRFVSHDGINGSFKLELDDNNKLIAVSQLGKL</sequence>
<organism evidence="1">
    <name type="scientific">marine sediment metagenome</name>
    <dbReference type="NCBI Taxonomy" id="412755"/>
    <lineage>
        <taxon>unclassified sequences</taxon>
        <taxon>metagenomes</taxon>
        <taxon>ecological metagenomes</taxon>
    </lineage>
</organism>
<dbReference type="EMBL" id="LAZR01000001">
    <property type="protein sequence ID" value="KKO12586.1"/>
    <property type="molecule type" value="Genomic_DNA"/>
</dbReference>
<gene>
    <name evidence="1" type="ORF">LCGC14_0006010</name>
</gene>
<protein>
    <recommendedName>
        <fullName evidence="2">DUF2835 domain-containing protein</fullName>
    </recommendedName>
</protein>
<comment type="caution">
    <text evidence="1">The sequence shown here is derived from an EMBL/GenBank/DDBJ whole genome shotgun (WGS) entry which is preliminary data.</text>
</comment>
<proteinExistence type="predicted"/>
<evidence type="ECO:0000313" key="1">
    <source>
        <dbReference type="EMBL" id="KKO12586.1"/>
    </source>
</evidence>
<dbReference type="InterPro" id="IPR021363">
    <property type="entry name" value="DUF2835"/>
</dbReference>
<dbReference type="Pfam" id="PF11197">
    <property type="entry name" value="DUF2835"/>
    <property type="match status" value="1"/>
</dbReference>
<accession>A0A0F9W5M2</accession>
<name>A0A0F9W5M2_9ZZZZ</name>
<evidence type="ECO:0008006" key="2">
    <source>
        <dbReference type="Google" id="ProtNLM"/>
    </source>
</evidence>